<evidence type="ECO:0000313" key="1">
    <source>
        <dbReference type="EMBL" id="GLR86839.1"/>
    </source>
</evidence>
<reference evidence="2" key="1">
    <citation type="journal article" date="2019" name="Int. J. Syst. Evol. Microbiol.">
        <title>The Global Catalogue of Microorganisms (GCM) 10K type strain sequencing project: providing services to taxonomists for standard genome sequencing and annotation.</title>
        <authorList>
            <consortium name="The Broad Institute Genomics Platform"/>
            <consortium name="The Broad Institute Genome Sequencing Center for Infectious Disease"/>
            <person name="Wu L."/>
            <person name="Ma J."/>
        </authorList>
    </citation>
    <scope>NUCLEOTIDE SEQUENCE [LARGE SCALE GENOMIC DNA]</scope>
    <source>
        <strain evidence="2">NBRC 102520</strain>
    </source>
</reference>
<protein>
    <submittedName>
        <fullName evidence="1">Uncharacterized protein</fullName>
    </submittedName>
</protein>
<dbReference type="Proteomes" id="UP001156905">
    <property type="component" value="Unassembled WGS sequence"/>
</dbReference>
<organism evidence="1 2">
    <name type="scientific">Bradyrhizobium iriomotense</name>
    <dbReference type="NCBI Taxonomy" id="441950"/>
    <lineage>
        <taxon>Bacteria</taxon>
        <taxon>Pseudomonadati</taxon>
        <taxon>Pseudomonadota</taxon>
        <taxon>Alphaproteobacteria</taxon>
        <taxon>Hyphomicrobiales</taxon>
        <taxon>Nitrobacteraceae</taxon>
        <taxon>Bradyrhizobium</taxon>
    </lineage>
</organism>
<accession>A0ABQ6B0E0</accession>
<comment type="caution">
    <text evidence="1">The sequence shown here is derived from an EMBL/GenBank/DDBJ whole genome shotgun (WGS) entry which is preliminary data.</text>
</comment>
<gene>
    <name evidence="1" type="ORF">GCM10007857_35500</name>
</gene>
<evidence type="ECO:0000313" key="2">
    <source>
        <dbReference type="Proteomes" id="UP001156905"/>
    </source>
</evidence>
<dbReference type="EMBL" id="BSOW01000012">
    <property type="protein sequence ID" value="GLR86839.1"/>
    <property type="molecule type" value="Genomic_DNA"/>
</dbReference>
<name>A0ABQ6B0E0_9BRAD</name>
<keyword evidence="2" id="KW-1185">Reference proteome</keyword>
<sequence>MDLFGSGLLNSAIGAPAWSELPAEARAALTSLMTQLILEHAAATVTPRAKEVGHDL</sequence>
<proteinExistence type="predicted"/>